<dbReference type="Gene3D" id="3.30.70.330">
    <property type="match status" value="1"/>
</dbReference>
<evidence type="ECO:0000259" key="6">
    <source>
        <dbReference type="Pfam" id="PF05172"/>
    </source>
</evidence>
<dbReference type="Pfam" id="PF05172">
    <property type="entry name" value="RRM_Nup35"/>
    <property type="match status" value="1"/>
</dbReference>
<keyword evidence="2" id="KW-0813">Transport</keyword>
<reference evidence="7 8" key="1">
    <citation type="journal article" date="2018" name="Genome Biol. Evol.">
        <title>Multiple Roots of Fruiting Body Formation in Amoebozoa.</title>
        <authorList>
            <person name="Hillmann F."/>
            <person name="Forbes G."/>
            <person name="Novohradska S."/>
            <person name="Ferling I."/>
            <person name="Riege K."/>
            <person name="Groth M."/>
            <person name="Westermann M."/>
            <person name="Marz M."/>
            <person name="Spaller T."/>
            <person name="Winckler T."/>
            <person name="Schaap P."/>
            <person name="Glockner G."/>
        </authorList>
    </citation>
    <scope>NUCLEOTIDE SEQUENCE [LARGE SCALE GENOMIC DNA]</scope>
    <source>
        <strain evidence="7 8">Jena</strain>
    </source>
</reference>
<dbReference type="Proteomes" id="UP000241769">
    <property type="component" value="Unassembled WGS sequence"/>
</dbReference>
<dbReference type="GO" id="GO:0015031">
    <property type="term" value="P:protein transport"/>
    <property type="evidence" value="ECO:0007669"/>
    <property type="project" value="UniProtKB-KW"/>
</dbReference>
<organism evidence="7 8">
    <name type="scientific">Planoprotostelium fungivorum</name>
    <dbReference type="NCBI Taxonomy" id="1890364"/>
    <lineage>
        <taxon>Eukaryota</taxon>
        <taxon>Amoebozoa</taxon>
        <taxon>Evosea</taxon>
        <taxon>Variosea</taxon>
        <taxon>Cavosteliida</taxon>
        <taxon>Cavosteliaceae</taxon>
        <taxon>Planoprotostelium</taxon>
    </lineage>
</organism>
<comment type="caution">
    <text evidence="7">The sequence shown here is derived from an EMBL/GenBank/DDBJ whole genome shotgun (WGS) entry which is preliminary data.</text>
</comment>
<comment type="subcellular location">
    <subcellularLocation>
        <location evidence="1">Nucleus</location>
        <location evidence="1">Nuclear pore complex</location>
    </subcellularLocation>
</comment>
<dbReference type="InParanoid" id="A0A2P6NHV0"/>
<keyword evidence="4" id="KW-0539">Nucleus</keyword>
<evidence type="ECO:0000256" key="1">
    <source>
        <dbReference type="ARBA" id="ARBA00004567"/>
    </source>
</evidence>
<dbReference type="GO" id="GO:0005643">
    <property type="term" value="C:nuclear pore"/>
    <property type="evidence" value="ECO:0007669"/>
    <property type="project" value="UniProtKB-SubCell"/>
</dbReference>
<evidence type="ECO:0000256" key="2">
    <source>
        <dbReference type="ARBA" id="ARBA00022927"/>
    </source>
</evidence>
<evidence type="ECO:0000256" key="4">
    <source>
        <dbReference type="ARBA" id="ARBA00023132"/>
    </source>
</evidence>
<keyword evidence="4" id="KW-0509">mRNA transport</keyword>
<gene>
    <name evidence="7" type="ORF">PROFUN_04391</name>
</gene>
<evidence type="ECO:0000313" key="7">
    <source>
        <dbReference type="EMBL" id="PRP83517.1"/>
    </source>
</evidence>
<feature type="compositionally biased region" description="Polar residues" evidence="5">
    <location>
        <begin position="17"/>
        <end position="61"/>
    </location>
</feature>
<proteinExistence type="predicted"/>
<dbReference type="InterPro" id="IPR007846">
    <property type="entry name" value="RRM_NUP35_dom"/>
</dbReference>
<name>A0A2P6NHV0_9EUKA</name>
<dbReference type="EMBL" id="MDYQ01000081">
    <property type="protein sequence ID" value="PRP83517.1"/>
    <property type="molecule type" value="Genomic_DNA"/>
</dbReference>
<keyword evidence="3" id="KW-0811">Translocation</keyword>
<feature type="region of interest" description="Disordered" evidence="5">
    <location>
        <begin position="1"/>
        <end position="61"/>
    </location>
</feature>
<dbReference type="OrthoDB" id="3365060at2759"/>
<evidence type="ECO:0000256" key="3">
    <source>
        <dbReference type="ARBA" id="ARBA00023010"/>
    </source>
</evidence>
<dbReference type="SUPFAM" id="SSF54928">
    <property type="entry name" value="RNA-binding domain, RBD"/>
    <property type="match status" value="1"/>
</dbReference>
<evidence type="ECO:0000256" key="5">
    <source>
        <dbReference type="SAM" id="MobiDB-lite"/>
    </source>
</evidence>
<accession>A0A2P6NHV0</accession>
<dbReference type="InterPro" id="IPR012677">
    <property type="entry name" value="Nucleotide-bd_a/b_plait_sf"/>
</dbReference>
<feature type="domain" description="RRM Nup35-type" evidence="6">
    <location>
        <begin position="161"/>
        <end position="242"/>
    </location>
</feature>
<dbReference type="GO" id="GO:0003676">
    <property type="term" value="F:nucleic acid binding"/>
    <property type="evidence" value="ECO:0007669"/>
    <property type="project" value="InterPro"/>
</dbReference>
<dbReference type="InterPro" id="IPR035979">
    <property type="entry name" value="RBD_domain_sf"/>
</dbReference>
<sequence length="285" mass="32262">MDNNPYQRRNGRFVADTPSNFDRNASHTPISPLLSTPTQSNSTHMPNYILSTPLGNSRSSDYSQFSRILTTEHYPTFTQEETPKTRENMGNRPPIASLGDDMNFRPSTTVSPPVQGLATPTRDYNASNFGQSPFRNDSHLMSQQKDVQRSTLNTIHSYDNKTSEGKWISVYIHNNNPIATEDVVTYLSKYGQVSQHIVEGDYVHIKYRDSVQAEAALHQEMKTLGRNMISVIPYTKPDQPRVLGGKTGGDTTTSTQKGYYVKPLDNYSVEDSSFWDKMVRYLFNL</sequence>
<evidence type="ECO:0000313" key="8">
    <source>
        <dbReference type="Proteomes" id="UP000241769"/>
    </source>
</evidence>
<keyword evidence="2" id="KW-0653">Protein transport</keyword>
<dbReference type="AlphaFoldDB" id="A0A2P6NHV0"/>
<protein>
    <recommendedName>
        <fullName evidence="6">RRM Nup35-type domain-containing protein</fullName>
    </recommendedName>
</protein>
<keyword evidence="4" id="KW-0906">Nuclear pore complex</keyword>
<keyword evidence="8" id="KW-1185">Reference proteome</keyword>